<accession>A0A0C3B821</accession>
<dbReference type="OrthoDB" id="2967646at2759"/>
<gene>
    <name evidence="1" type="ORF">PILCRDRAFT_727122</name>
</gene>
<sequence length="175" mass="19578">MPSATCQPVRDLCQVKRVAREMGTEDKLGIQPKVGNVQSIWQEITLSVNAMAGNFVQGFAQIPAATMDGDLTRFITIEASGWIRSIRRSTRWFSICAIASRRTPRRRSGQNWRIGARVSSWRICLTTVLSSRLGAMCADVVCFIQDTYEWDYRHDIVDTGQQSESLSEGKPAFGS</sequence>
<reference evidence="1 2" key="1">
    <citation type="submission" date="2014-04" db="EMBL/GenBank/DDBJ databases">
        <authorList>
            <consortium name="DOE Joint Genome Institute"/>
            <person name="Kuo A."/>
            <person name="Tarkka M."/>
            <person name="Buscot F."/>
            <person name="Kohler A."/>
            <person name="Nagy L.G."/>
            <person name="Floudas D."/>
            <person name="Copeland A."/>
            <person name="Barry K.W."/>
            <person name="Cichocki N."/>
            <person name="Veneault-Fourrey C."/>
            <person name="LaButti K."/>
            <person name="Lindquist E.A."/>
            <person name="Lipzen A."/>
            <person name="Lundell T."/>
            <person name="Morin E."/>
            <person name="Murat C."/>
            <person name="Sun H."/>
            <person name="Tunlid A."/>
            <person name="Henrissat B."/>
            <person name="Grigoriev I.V."/>
            <person name="Hibbett D.S."/>
            <person name="Martin F."/>
            <person name="Nordberg H.P."/>
            <person name="Cantor M.N."/>
            <person name="Hua S.X."/>
        </authorList>
    </citation>
    <scope>NUCLEOTIDE SEQUENCE [LARGE SCALE GENOMIC DNA]</scope>
    <source>
        <strain evidence="1 2">F 1598</strain>
    </source>
</reference>
<proteinExistence type="predicted"/>
<protein>
    <submittedName>
        <fullName evidence="1">Uncharacterized protein</fullName>
    </submittedName>
</protein>
<dbReference type="AlphaFoldDB" id="A0A0C3B821"/>
<reference evidence="2" key="2">
    <citation type="submission" date="2015-01" db="EMBL/GenBank/DDBJ databases">
        <title>Evolutionary Origins and Diversification of the Mycorrhizal Mutualists.</title>
        <authorList>
            <consortium name="DOE Joint Genome Institute"/>
            <consortium name="Mycorrhizal Genomics Consortium"/>
            <person name="Kohler A."/>
            <person name="Kuo A."/>
            <person name="Nagy L.G."/>
            <person name="Floudas D."/>
            <person name="Copeland A."/>
            <person name="Barry K.W."/>
            <person name="Cichocki N."/>
            <person name="Veneault-Fourrey C."/>
            <person name="LaButti K."/>
            <person name="Lindquist E.A."/>
            <person name="Lipzen A."/>
            <person name="Lundell T."/>
            <person name="Morin E."/>
            <person name="Murat C."/>
            <person name="Riley R."/>
            <person name="Ohm R."/>
            <person name="Sun H."/>
            <person name="Tunlid A."/>
            <person name="Henrissat B."/>
            <person name="Grigoriev I.V."/>
            <person name="Hibbett D.S."/>
            <person name="Martin F."/>
        </authorList>
    </citation>
    <scope>NUCLEOTIDE SEQUENCE [LARGE SCALE GENOMIC DNA]</scope>
    <source>
        <strain evidence="2">F 1598</strain>
    </source>
</reference>
<dbReference type="HOGENOM" id="CLU_1533156_0_0_1"/>
<dbReference type="InParanoid" id="A0A0C3B821"/>
<dbReference type="Proteomes" id="UP000054166">
    <property type="component" value="Unassembled WGS sequence"/>
</dbReference>
<evidence type="ECO:0000313" key="2">
    <source>
        <dbReference type="Proteomes" id="UP000054166"/>
    </source>
</evidence>
<name>A0A0C3B821_PILCF</name>
<evidence type="ECO:0000313" key="1">
    <source>
        <dbReference type="EMBL" id="KIM73452.1"/>
    </source>
</evidence>
<dbReference type="EMBL" id="KN833081">
    <property type="protein sequence ID" value="KIM73452.1"/>
    <property type="molecule type" value="Genomic_DNA"/>
</dbReference>
<keyword evidence="2" id="KW-1185">Reference proteome</keyword>
<organism evidence="1 2">
    <name type="scientific">Piloderma croceum (strain F 1598)</name>
    <dbReference type="NCBI Taxonomy" id="765440"/>
    <lineage>
        <taxon>Eukaryota</taxon>
        <taxon>Fungi</taxon>
        <taxon>Dikarya</taxon>
        <taxon>Basidiomycota</taxon>
        <taxon>Agaricomycotina</taxon>
        <taxon>Agaricomycetes</taxon>
        <taxon>Agaricomycetidae</taxon>
        <taxon>Atheliales</taxon>
        <taxon>Atheliaceae</taxon>
        <taxon>Piloderma</taxon>
    </lineage>
</organism>